<evidence type="ECO:0000256" key="1">
    <source>
        <dbReference type="SAM" id="MobiDB-lite"/>
    </source>
</evidence>
<sequence>MATVAATPRPSKRPRTTSKALTLDQLPNDPAELQSKLLELSGNVLSEALEMLLKHARETSNQTPVGEVLLSAATEALYRASSNAHPSATAKRQKQEATRSPRRCGTFNDGTFTSEDYAQLVRCDTYRVDALSLVWRELPTQDKSRCASKTLASVKATELHQDAARLARAALQLLPDEPKAYHRAAEALRACGQAQQALKAIEKSPRYSPRDGSSWDYAFTQLQARLDGPAVNLLSDDTLSAIFAQLPRRTLNIIGEVCPRWRSVVATPELSRHLTVDLDNRDWRKAALRECRAAEHRVKTWIIEPSKNKAAAELLKLAGEQERAALKGFFHLHSSIAKSGAMACLNETHDFIRWACEAPHLQHLVLPEGSLAARECTRKTAVEFRCRVHDSHIPECASTFKDYLDWYSCDLPVLPASLSARALKTLVVPEFHIWEPKTWASLEHSLRHLRVYKNGLLCALMDVLYRTCKTLETLNWCFVEDAGLMSRIMETCHYPPDMRVPAACPQLRYLRLTSPPGYGRAPLEWYSLKECSFPALEVVDIQLGQQHMLPLSNLPSLRVLHIQAAPSKADAIRPWEDLKVVERLLHGWPEQPPTWLGAAEVVVHDIGVAELVDLFDTTRDHYLPRMISSIVICASIHDGFALRADGASRTAAPCWSAEGWVGFLRRWVALRFAMHRQAPKNVIDYICDFDNPLPLNKPAVQVEKKQSGSPFSRNTSASNITATVGQILQKSRIRLLEVWQYLDPSCDPAASTPQGVRGDAAPLRTVYLAQSELNQIRNEERWFNEHGVEFVLMKPTANAA</sequence>
<proteinExistence type="predicted"/>
<dbReference type="STRING" id="1522189.A0A316VVR7"/>
<organism evidence="3 4">
    <name type="scientific">Ceraceosorus guamensis</name>
    <dbReference type="NCBI Taxonomy" id="1522189"/>
    <lineage>
        <taxon>Eukaryota</taxon>
        <taxon>Fungi</taxon>
        <taxon>Dikarya</taxon>
        <taxon>Basidiomycota</taxon>
        <taxon>Ustilaginomycotina</taxon>
        <taxon>Exobasidiomycetes</taxon>
        <taxon>Ceraceosorales</taxon>
        <taxon>Ceraceosoraceae</taxon>
        <taxon>Ceraceosorus</taxon>
    </lineage>
</organism>
<protein>
    <recommendedName>
        <fullName evidence="2">F-box domain-containing protein</fullName>
    </recommendedName>
</protein>
<dbReference type="InterPro" id="IPR011990">
    <property type="entry name" value="TPR-like_helical_dom_sf"/>
</dbReference>
<dbReference type="SUPFAM" id="SSF48452">
    <property type="entry name" value="TPR-like"/>
    <property type="match status" value="1"/>
</dbReference>
<feature type="region of interest" description="Disordered" evidence="1">
    <location>
        <begin position="81"/>
        <end position="105"/>
    </location>
</feature>
<dbReference type="Pfam" id="PF00646">
    <property type="entry name" value="F-box"/>
    <property type="match status" value="1"/>
</dbReference>
<accession>A0A316VVR7</accession>
<dbReference type="AlphaFoldDB" id="A0A316VVR7"/>
<dbReference type="OrthoDB" id="10281886at2759"/>
<dbReference type="InterPro" id="IPR036047">
    <property type="entry name" value="F-box-like_dom_sf"/>
</dbReference>
<dbReference type="Gene3D" id="3.80.10.10">
    <property type="entry name" value="Ribonuclease Inhibitor"/>
    <property type="match status" value="1"/>
</dbReference>
<keyword evidence="4" id="KW-1185">Reference proteome</keyword>
<evidence type="ECO:0000313" key="3">
    <source>
        <dbReference type="EMBL" id="PWN40401.1"/>
    </source>
</evidence>
<dbReference type="Proteomes" id="UP000245783">
    <property type="component" value="Unassembled WGS sequence"/>
</dbReference>
<dbReference type="Gene3D" id="1.20.1280.50">
    <property type="match status" value="1"/>
</dbReference>
<dbReference type="EMBL" id="KZ819419">
    <property type="protein sequence ID" value="PWN40401.1"/>
    <property type="molecule type" value="Genomic_DNA"/>
</dbReference>
<dbReference type="InterPro" id="IPR032675">
    <property type="entry name" value="LRR_dom_sf"/>
</dbReference>
<dbReference type="InParanoid" id="A0A316VVR7"/>
<evidence type="ECO:0000313" key="4">
    <source>
        <dbReference type="Proteomes" id="UP000245783"/>
    </source>
</evidence>
<gene>
    <name evidence="3" type="ORF">IE81DRAFT_325635</name>
</gene>
<dbReference type="Gene3D" id="1.25.40.10">
    <property type="entry name" value="Tetratricopeptide repeat domain"/>
    <property type="match status" value="1"/>
</dbReference>
<feature type="domain" description="F-box" evidence="2">
    <location>
        <begin position="234"/>
        <end position="270"/>
    </location>
</feature>
<dbReference type="InterPro" id="IPR001810">
    <property type="entry name" value="F-box_dom"/>
</dbReference>
<dbReference type="GeneID" id="37036452"/>
<dbReference type="SUPFAM" id="SSF52058">
    <property type="entry name" value="L domain-like"/>
    <property type="match status" value="1"/>
</dbReference>
<dbReference type="RefSeq" id="XP_025367561.1">
    <property type="nucleotide sequence ID" value="XM_025514582.1"/>
</dbReference>
<name>A0A316VVR7_9BASI</name>
<reference evidence="3 4" key="1">
    <citation type="journal article" date="2018" name="Mol. Biol. Evol.">
        <title>Broad Genomic Sampling Reveals a Smut Pathogenic Ancestry of the Fungal Clade Ustilaginomycotina.</title>
        <authorList>
            <person name="Kijpornyongpan T."/>
            <person name="Mondo S.J."/>
            <person name="Barry K."/>
            <person name="Sandor L."/>
            <person name="Lee J."/>
            <person name="Lipzen A."/>
            <person name="Pangilinan J."/>
            <person name="LaButti K."/>
            <person name="Hainaut M."/>
            <person name="Henrissat B."/>
            <person name="Grigoriev I.V."/>
            <person name="Spatafora J.W."/>
            <person name="Aime M.C."/>
        </authorList>
    </citation>
    <scope>NUCLEOTIDE SEQUENCE [LARGE SCALE GENOMIC DNA]</scope>
    <source>
        <strain evidence="3 4">MCA 4658</strain>
    </source>
</reference>
<dbReference type="SUPFAM" id="SSF81383">
    <property type="entry name" value="F-box domain"/>
    <property type="match status" value="1"/>
</dbReference>
<evidence type="ECO:0000259" key="2">
    <source>
        <dbReference type="Pfam" id="PF00646"/>
    </source>
</evidence>